<name>A0ABP9HBY2_9ACTN</name>
<protein>
    <submittedName>
        <fullName evidence="2">Uncharacterized protein</fullName>
    </submittedName>
</protein>
<comment type="caution">
    <text evidence="2">The sequence shown here is derived from an EMBL/GenBank/DDBJ whole genome shotgun (WGS) entry which is preliminary data.</text>
</comment>
<dbReference type="Proteomes" id="UP001501195">
    <property type="component" value="Unassembled WGS sequence"/>
</dbReference>
<reference evidence="3" key="1">
    <citation type="journal article" date="2019" name="Int. J. Syst. Evol. Microbiol.">
        <title>The Global Catalogue of Microorganisms (GCM) 10K type strain sequencing project: providing services to taxonomists for standard genome sequencing and annotation.</title>
        <authorList>
            <consortium name="The Broad Institute Genomics Platform"/>
            <consortium name="The Broad Institute Genome Sequencing Center for Infectious Disease"/>
            <person name="Wu L."/>
            <person name="Ma J."/>
        </authorList>
    </citation>
    <scope>NUCLEOTIDE SEQUENCE [LARGE SCALE GENOMIC DNA]</scope>
    <source>
        <strain evidence="3">JCM 18126</strain>
    </source>
</reference>
<proteinExistence type="predicted"/>
<accession>A0ABP9HBY2</accession>
<gene>
    <name evidence="2" type="ORF">GCM10023225_07000</name>
</gene>
<keyword evidence="3" id="KW-1185">Reference proteome</keyword>
<organism evidence="2 3">
    <name type="scientific">Kineococcus glutinatus</name>
    <dbReference type="NCBI Taxonomy" id="1070872"/>
    <lineage>
        <taxon>Bacteria</taxon>
        <taxon>Bacillati</taxon>
        <taxon>Actinomycetota</taxon>
        <taxon>Actinomycetes</taxon>
        <taxon>Kineosporiales</taxon>
        <taxon>Kineosporiaceae</taxon>
        <taxon>Kineococcus</taxon>
    </lineage>
</organism>
<evidence type="ECO:0000313" key="3">
    <source>
        <dbReference type="Proteomes" id="UP001501195"/>
    </source>
</evidence>
<evidence type="ECO:0000256" key="1">
    <source>
        <dbReference type="SAM" id="MobiDB-lite"/>
    </source>
</evidence>
<feature type="region of interest" description="Disordered" evidence="1">
    <location>
        <begin position="1"/>
        <end position="71"/>
    </location>
</feature>
<evidence type="ECO:0000313" key="2">
    <source>
        <dbReference type="EMBL" id="GAA4966707.1"/>
    </source>
</evidence>
<sequence>MEGPVPDLPVDDSPAERGTSIVRRPNLEMGAGAGGGGRPNLEMGAGAGGGGRPNPEMGAGAGVWAPVGTSRRGGAARLVRVGR</sequence>
<dbReference type="EMBL" id="BAABIL010000080">
    <property type="protein sequence ID" value="GAA4966707.1"/>
    <property type="molecule type" value="Genomic_DNA"/>
</dbReference>